<accession>A0A1S4ANT1</accession>
<name>A0A1S4ANT1_TOBAC</name>
<proteinExistence type="predicted"/>
<dbReference type="SUPFAM" id="SSF50630">
    <property type="entry name" value="Acid proteases"/>
    <property type="match status" value="1"/>
</dbReference>
<gene>
    <name evidence="1" type="primary">LOC107799720</name>
</gene>
<organism evidence="1">
    <name type="scientific">Nicotiana tabacum</name>
    <name type="common">Common tobacco</name>
    <dbReference type="NCBI Taxonomy" id="4097"/>
    <lineage>
        <taxon>Eukaryota</taxon>
        <taxon>Viridiplantae</taxon>
        <taxon>Streptophyta</taxon>
        <taxon>Embryophyta</taxon>
        <taxon>Tracheophyta</taxon>
        <taxon>Spermatophyta</taxon>
        <taxon>Magnoliopsida</taxon>
        <taxon>eudicotyledons</taxon>
        <taxon>Gunneridae</taxon>
        <taxon>Pentapetalae</taxon>
        <taxon>asterids</taxon>
        <taxon>lamiids</taxon>
        <taxon>Solanales</taxon>
        <taxon>Solanaceae</taxon>
        <taxon>Nicotianoideae</taxon>
        <taxon>Nicotianeae</taxon>
        <taxon>Nicotiana</taxon>
    </lineage>
</organism>
<dbReference type="InterPro" id="IPR021109">
    <property type="entry name" value="Peptidase_aspartic_dom_sf"/>
</dbReference>
<dbReference type="AlphaFoldDB" id="A0A1S4ANT1"/>
<dbReference type="PANTHER" id="PTHR33240:SF8">
    <property type="entry name" value="OS03G0439900 PROTEIN"/>
    <property type="match status" value="1"/>
</dbReference>
<dbReference type="Gene3D" id="2.40.70.10">
    <property type="entry name" value="Acid Proteases"/>
    <property type="match status" value="1"/>
</dbReference>
<dbReference type="KEGG" id="nta:107799720"/>
<dbReference type="PANTHER" id="PTHR33240">
    <property type="entry name" value="OS08G0508500 PROTEIN"/>
    <property type="match status" value="1"/>
</dbReference>
<reference evidence="1" key="1">
    <citation type="submission" date="2025-08" db="UniProtKB">
        <authorList>
            <consortium name="RefSeq"/>
        </authorList>
    </citation>
    <scope>IDENTIFICATION</scope>
</reference>
<dbReference type="PaxDb" id="4097-A0A1S4ANT1"/>
<evidence type="ECO:0000313" key="1">
    <source>
        <dbReference type="RefSeq" id="XP_016478346.1"/>
    </source>
</evidence>
<dbReference type="CDD" id="cd00303">
    <property type="entry name" value="retropepsin_like"/>
    <property type="match status" value="1"/>
</dbReference>
<dbReference type="OrthoDB" id="1738169at2759"/>
<sequence length="177" mass="19740">MEGKVLQLNIYMITGGTTAPQGPMFKRMRTSVTKEGLSQEHIPEDTLIFSEEDLKAMTELHNDVLVISFLLNNTRITHMLVDPGSSANIIRSEVVEQLGLLNQVVPIPRILHSFNMIGEVTKGEITLPINTSGAIQNTEFQVIDDDMRYNALLGRPWIHNMWAALSTLPVLEEEGSV</sequence>
<dbReference type="RefSeq" id="XP_016478346.1">
    <property type="nucleotide sequence ID" value="XM_016622860.1"/>
</dbReference>
<protein>
    <submittedName>
        <fullName evidence="1">Uncharacterized protein</fullName>
    </submittedName>
</protein>